<dbReference type="PRINTS" id="PR01790">
    <property type="entry name" value="SMP30FAMILY"/>
</dbReference>
<feature type="binding site" evidence="3">
    <location>
        <position position="16"/>
    </location>
    <ligand>
        <name>a divalent metal cation</name>
        <dbReference type="ChEBI" id="CHEBI:60240"/>
    </ligand>
</feature>
<dbReference type="EMBL" id="VXKB01000001">
    <property type="protein sequence ID" value="KAA8717225.1"/>
    <property type="molecule type" value="Genomic_DNA"/>
</dbReference>
<evidence type="ECO:0000259" key="4">
    <source>
        <dbReference type="Pfam" id="PF08450"/>
    </source>
</evidence>
<dbReference type="Proteomes" id="UP000322181">
    <property type="component" value="Unassembled WGS sequence"/>
</dbReference>
<feature type="binding site" evidence="3">
    <location>
        <position position="196"/>
    </location>
    <ligand>
        <name>a divalent metal cation</name>
        <dbReference type="ChEBI" id="CHEBI:60240"/>
    </ligand>
</feature>
<evidence type="ECO:0000313" key="5">
    <source>
        <dbReference type="EMBL" id="KAA8717225.1"/>
    </source>
</evidence>
<dbReference type="SUPFAM" id="SSF63829">
    <property type="entry name" value="Calcium-dependent phosphotriesterase"/>
    <property type="match status" value="1"/>
</dbReference>
<dbReference type="GO" id="GO:0019853">
    <property type="term" value="P:L-ascorbic acid biosynthetic process"/>
    <property type="evidence" value="ECO:0007669"/>
    <property type="project" value="TreeGrafter"/>
</dbReference>
<dbReference type="InterPro" id="IPR011042">
    <property type="entry name" value="6-blade_b-propeller_TolB-like"/>
</dbReference>
<sequence>MERVTVISPSQDRLGESPLLSATRKSLLWVDTPAGLLHCVDPVSHKTITCSVPAPLAFIAEEPTGGLLLGIGCHLAVWHEHAPVTYLSAAPHQHADFQLNDAKMDAAGRLWCGLINKYLNADSGYLYCIDPDGIWQTKDTNFTLINGIAWSTDNKTLFVTDSVKRVIYAYDYMLSDGTISHKRVFYRFTPAQGKPDGLTIGSDDYLLSVLFDGSAVARISPCGQHVQFIDLPVPRPTSCCFDENEHYLYVTSARIGLTPQMLSAFPLSGSVLRVDMKGY</sequence>
<dbReference type="Gene3D" id="2.120.10.30">
    <property type="entry name" value="TolB, C-terminal domain"/>
    <property type="match status" value="1"/>
</dbReference>
<comment type="cofactor">
    <cofactor evidence="3">
        <name>Zn(2+)</name>
        <dbReference type="ChEBI" id="CHEBI:29105"/>
    </cofactor>
    <text evidence="3">Binds 1 divalent metal cation per subunit.</text>
</comment>
<dbReference type="PANTHER" id="PTHR10907">
    <property type="entry name" value="REGUCALCIN"/>
    <property type="match status" value="1"/>
</dbReference>
<protein>
    <submittedName>
        <fullName evidence="5">SMP-30/gluconolactonase/LRE family protein</fullName>
    </submittedName>
</protein>
<dbReference type="AlphaFoldDB" id="A0A5M9RCN4"/>
<evidence type="ECO:0000256" key="2">
    <source>
        <dbReference type="PIRSR" id="PIRSR605511-1"/>
    </source>
</evidence>
<proteinExistence type="inferred from homology"/>
<dbReference type="GO" id="GO:0004341">
    <property type="term" value="F:gluconolactonase activity"/>
    <property type="evidence" value="ECO:0007669"/>
    <property type="project" value="TreeGrafter"/>
</dbReference>
<dbReference type="OrthoDB" id="9775406at2"/>
<keyword evidence="3" id="KW-0479">Metal-binding</keyword>
<gene>
    <name evidence="5" type="ORF">F4V73_05010</name>
</gene>
<keyword evidence="3" id="KW-0862">Zinc</keyword>
<comment type="similarity">
    <text evidence="1">Belongs to the SMP-30/CGR1 family.</text>
</comment>
<reference evidence="5 6" key="1">
    <citation type="submission" date="2019-09" db="EMBL/GenBank/DDBJ databases">
        <title>Draft genome sequence of various Type strains from the CCUG.</title>
        <authorList>
            <person name="Pineiro-Iglesias B."/>
            <person name="Tunovic T."/>
            <person name="Unosson C."/>
            <person name="Inganas E."/>
            <person name="Ohlen M."/>
            <person name="Cardew S."/>
            <person name="Jensie-Markopoulos S."/>
            <person name="Salva-Serra F."/>
            <person name="Jaen-Luchoro D."/>
            <person name="Karlsson R."/>
            <person name="Svensson-Stadler L."/>
            <person name="Chun J."/>
            <person name="Moore E."/>
        </authorList>
    </citation>
    <scope>NUCLEOTIDE SEQUENCE [LARGE SCALE GENOMIC DNA]</scope>
    <source>
        <strain evidence="5 6">CCUG 53682T</strain>
    </source>
</reference>
<comment type="caution">
    <text evidence="5">The sequence shown here is derived from an EMBL/GenBank/DDBJ whole genome shotgun (WGS) entry which is preliminary data.</text>
</comment>
<feature type="binding site" evidence="3">
    <location>
        <position position="146"/>
    </location>
    <ligand>
        <name>a divalent metal cation</name>
        <dbReference type="ChEBI" id="CHEBI:60240"/>
    </ligand>
</feature>
<feature type="binding site" evidence="3">
    <location>
        <position position="100"/>
    </location>
    <ligand>
        <name>substrate</name>
    </ligand>
</feature>
<evidence type="ECO:0000256" key="1">
    <source>
        <dbReference type="ARBA" id="ARBA00008853"/>
    </source>
</evidence>
<dbReference type="GO" id="GO:0005509">
    <property type="term" value="F:calcium ion binding"/>
    <property type="evidence" value="ECO:0007669"/>
    <property type="project" value="TreeGrafter"/>
</dbReference>
<accession>A0A5M9RCN4</accession>
<dbReference type="RefSeq" id="WP_067362392.1">
    <property type="nucleotide sequence ID" value="NZ_BAAAFS010000001.1"/>
</dbReference>
<feature type="domain" description="SMP-30/Gluconolactonase/LRE-like region" evidence="4">
    <location>
        <begin position="14"/>
        <end position="254"/>
    </location>
</feature>
<dbReference type="PANTHER" id="PTHR10907:SF47">
    <property type="entry name" value="REGUCALCIN"/>
    <property type="match status" value="1"/>
</dbReference>
<evidence type="ECO:0000313" key="6">
    <source>
        <dbReference type="Proteomes" id="UP000322181"/>
    </source>
</evidence>
<dbReference type="InterPro" id="IPR005511">
    <property type="entry name" value="SMP-30"/>
</dbReference>
<organism evidence="5 6">
    <name type="scientific">Morganella psychrotolerans</name>
    <dbReference type="NCBI Taxonomy" id="368603"/>
    <lineage>
        <taxon>Bacteria</taxon>
        <taxon>Pseudomonadati</taxon>
        <taxon>Pseudomonadota</taxon>
        <taxon>Gammaproteobacteria</taxon>
        <taxon>Enterobacterales</taxon>
        <taxon>Morganellaceae</taxon>
        <taxon>Morganella</taxon>
    </lineage>
</organism>
<evidence type="ECO:0000256" key="3">
    <source>
        <dbReference type="PIRSR" id="PIRSR605511-2"/>
    </source>
</evidence>
<dbReference type="Pfam" id="PF08450">
    <property type="entry name" value="SGL"/>
    <property type="match status" value="1"/>
</dbReference>
<dbReference type="InterPro" id="IPR013658">
    <property type="entry name" value="SGL"/>
</dbReference>
<name>A0A5M9RCN4_9GAMM</name>
<feature type="active site" description="Proton donor/acceptor" evidence="2">
    <location>
        <position position="196"/>
    </location>
</feature>